<dbReference type="EMBL" id="FOXI01000008">
    <property type="protein sequence ID" value="SFP77718.1"/>
    <property type="molecule type" value="Genomic_DNA"/>
</dbReference>
<dbReference type="PANTHER" id="PTHR32114">
    <property type="entry name" value="ABC TRANSPORTER ABCH.3"/>
    <property type="match status" value="1"/>
</dbReference>
<proteinExistence type="inferred from homology"/>
<dbReference type="PANTHER" id="PTHR32114:SF2">
    <property type="entry name" value="ABC TRANSPORTER ABCH.3"/>
    <property type="match status" value="1"/>
</dbReference>
<dbReference type="InterPro" id="IPR027417">
    <property type="entry name" value="P-loop_NTPase"/>
</dbReference>
<evidence type="ECO:0000256" key="1">
    <source>
        <dbReference type="ARBA" id="ARBA00023054"/>
    </source>
</evidence>
<reference evidence="7" key="1">
    <citation type="submission" date="2016-10" db="EMBL/GenBank/DDBJ databases">
        <authorList>
            <person name="Varghese N."/>
            <person name="Submissions S."/>
        </authorList>
    </citation>
    <scope>NUCLEOTIDE SEQUENCE [LARGE SCALE GENOMIC DNA]</scope>
    <source>
        <strain evidence="7">CGMCC 1.10329</strain>
    </source>
</reference>
<feature type="region of interest" description="Disordered" evidence="4">
    <location>
        <begin position="240"/>
        <end position="265"/>
    </location>
</feature>
<dbReference type="Gene3D" id="1.10.287.510">
    <property type="entry name" value="Helix hairpin bin"/>
    <property type="match status" value="1"/>
</dbReference>
<organism evidence="6 7">
    <name type="scientific">Halolamina pelagica</name>
    <dbReference type="NCBI Taxonomy" id="699431"/>
    <lineage>
        <taxon>Archaea</taxon>
        <taxon>Methanobacteriati</taxon>
        <taxon>Methanobacteriota</taxon>
        <taxon>Stenosarchaea group</taxon>
        <taxon>Halobacteria</taxon>
        <taxon>Halobacteriales</taxon>
        <taxon>Haloferacaceae</taxon>
    </lineage>
</organism>
<dbReference type="SUPFAM" id="SSF52540">
    <property type="entry name" value="P-loop containing nucleoside triphosphate hydrolases"/>
    <property type="match status" value="1"/>
</dbReference>
<protein>
    <submittedName>
        <fullName evidence="6">AAA ATPase domain-containing protein</fullName>
    </submittedName>
</protein>
<keyword evidence="7" id="KW-1185">Reference proteome</keyword>
<keyword evidence="1 3" id="KW-0175">Coiled coil</keyword>
<evidence type="ECO:0000256" key="3">
    <source>
        <dbReference type="SAM" id="Coils"/>
    </source>
</evidence>
<evidence type="ECO:0000256" key="2">
    <source>
        <dbReference type="ARBA" id="ARBA00049666"/>
    </source>
</evidence>
<evidence type="ECO:0000256" key="4">
    <source>
        <dbReference type="SAM" id="MobiDB-lite"/>
    </source>
</evidence>
<dbReference type="RefSeq" id="WP_074878605.1">
    <property type="nucleotide sequence ID" value="NZ_FOXI01000008.1"/>
</dbReference>
<dbReference type="NCBIfam" id="NF045487">
    <property type="entry name" value="ASRP"/>
    <property type="match status" value="1"/>
</dbReference>
<accession>A0A1I5T433</accession>
<name>A0A1I5T433_9EURY</name>
<dbReference type="Proteomes" id="UP000183769">
    <property type="component" value="Unassembled WGS sequence"/>
</dbReference>
<feature type="compositionally biased region" description="Acidic residues" evidence="4">
    <location>
        <begin position="252"/>
        <end position="265"/>
    </location>
</feature>
<sequence length="646" mass="74021">MQRRQASAPRATVHANNIGGIQETEVTIEPGVTILVGRNATNRTSFLQAIMAALGSENVAMKGDADNAEVTLELGEETYTRTFTRREGGIERGGDPYLDDPELADLFAFLLESNEARRAVTTNADLRELIMRPVDTEEVQAEIDRLQDHRDDLEGELATIDDRKGELRGLEDRRETLRGKIEETKAELEATEDELDAADADVEARQEEQSELEDRLEELHEKRADLEDVRYELETEQESLQALKTERREYESELEDLDEKPDADADEIETQLRELRERKSELESQVNELQSVIRFNEGMLDEDGPAAPIDLDAGGDGALTDQLVDDAVTCWTCGTAVDPDQIESTLEQLRDRSQSKVSEVDRLEREIEQLRSEKREIEQVQTERERLEHRLDELETEIRQTEATIDDLRDRREQLTESIEEVEAAVDELEGEEYDEVLELHRNANELEYELGRLEGELEDLESTIAEAEARIEEEDDIRAELDDVNEDIERLRTRIDRIEREAVKAFNDHMGSLLDRLEYENLDRIWIERVEREVREGRHKVTERAFELHVVRTTDSGAAYEDTVDHLSESEREVTGLVFALAGYLVHDVSETVPFMLLDSLEAIDARRIAALVDYFSTHARYVVVALLPEDAAVLDDEYERITEI</sequence>
<comment type="similarity">
    <text evidence="2">Belongs to the Sph1/Sph2 family.</text>
</comment>
<evidence type="ECO:0000313" key="7">
    <source>
        <dbReference type="Proteomes" id="UP000183769"/>
    </source>
</evidence>
<evidence type="ECO:0000313" key="6">
    <source>
        <dbReference type="EMBL" id="SFP77718.1"/>
    </source>
</evidence>
<evidence type="ECO:0000259" key="5">
    <source>
        <dbReference type="Pfam" id="PF13476"/>
    </source>
</evidence>
<dbReference type="Gene3D" id="3.40.50.300">
    <property type="entry name" value="P-loop containing nucleotide triphosphate hydrolases"/>
    <property type="match status" value="2"/>
</dbReference>
<dbReference type="AlphaFoldDB" id="A0A1I5T433"/>
<dbReference type="Pfam" id="PF13476">
    <property type="entry name" value="AAA_23"/>
    <property type="match status" value="1"/>
</dbReference>
<dbReference type="Gene3D" id="1.10.287.1490">
    <property type="match status" value="1"/>
</dbReference>
<gene>
    <name evidence="6" type="ORF">SAMN05216277_1085</name>
</gene>
<feature type="region of interest" description="Disordered" evidence="4">
    <location>
        <begin position="181"/>
        <end position="215"/>
    </location>
</feature>
<feature type="domain" description="Rad50/SbcC-type AAA" evidence="5">
    <location>
        <begin position="13"/>
        <end position="251"/>
    </location>
</feature>
<dbReference type="InterPro" id="IPR038729">
    <property type="entry name" value="Rad50/SbcC_AAA"/>
</dbReference>
<feature type="coiled-coil region" evidence="3">
    <location>
        <begin position="346"/>
        <end position="509"/>
    </location>
</feature>
<feature type="compositionally biased region" description="Acidic residues" evidence="4">
    <location>
        <begin position="189"/>
        <end position="201"/>
    </location>
</feature>
<dbReference type="OrthoDB" id="241568at2157"/>